<evidence type="ECO:0000259" key="9">
    <source>
        <dbReference type="Pfam" id="PF06808"/>
    </source>
</evidence>
<keyword evidence="3 7" id="KW-0997">Cell inner membrane</keyword>
<keyword evidence="7" id="KW-0813">Transport</keyword>
<evidence type="ECO:0000256" key="6">
    <source>
        <dbReference type="ARBA" id="ARBA00023136"/>
    </source>
</evidence>
<reference evidence="10 11" key="1">
    <citation type="submission" date="2019-08" db="EMBL/GenBank/DDBJ databases">
        <title>Identification of a novel species of the genus Boseongicola.</title>
        <authorList>
            <person name="Zhang X.-Q."/>
        </authorList>
    </citation>
    <scope>NUCLEOTIDE SEQUENCE [LARGE SCALE GENOMIC DNA]</scope>
    <source>
        <strain evidence="10 11">HY14</strain>
    </source>
</reference>
<feature type="transmembrane region" description="Helical" evidence="8">
    <location>
        <begin position="492"/>
        <end position="513"/>
    </location>
</feature>
<evidence type="ECO:0000256" key="5">
    <source>
        <dbReference type="ARBA" id="ARBA00022989"/>
    </source>
</evidence>
<feature type="transmembrane region" description="Helical" evidence="8">
    <location>
        <begin position="293"/>
        <end position="313"/>
    </location>
</feature>
<evidence type="ECO:0000256" key="3">
    <source>
        <dbReference type="ARBA" id="ARBA00022519"/>
    </source>
</evidence>
<evidence type="ECO:0000256" key="1">
    <source>
        <dbReference type="ARBA" id="ARBA00004429"/>
    </source>
</evidence>
<feature type="transmembrane region" description="Helical" evidence="8">
    <location>
        <begin position="270"/>
        <end position="286"/>
    </location>
</feature>
<name>A0A5D0RMI6_9RHOB</name>
<keyword evidence="6 8" id="KW-0472">Membrane</keyword>
<evidence type="ECO:0000256" key="8">
    <source>
        <dbReference type="SAM" id="Phobius"/>
    </source>
</evidence>
<dbReference type="EMBL" id="VSIY01000004">
    <property type="protein sequence ID" value="TYB82166.1"/>
    <property type="molecule type" value="Genomic_DNA"/>
</dbReference>
<evidence type="ECO:0000256" key="2">
    <source>
        <dbReference type="ARBA" id="ARBA00022475"/>
    </source>
</evidence>
<feature type="transmembrane region" description="Helical" evidence="8">
    <location>
        <begin position="66"/>
        <end position="83"/>
    </location>
</feature>
<comment type="subcellular location">
    <subcellularLocation>
        <location evidence="1 7">Cell inner membrane</location>
        <topology evidence="1 7">Multi-pass membrane protein</topology>
    </subcellularLocation>
</comment>
<dbReference type="GO" id="GO:0005886">
    <property type="term" value="C:plasma membrane"/>
    <property type="evidence" value="ECO:0007669"/>
    <property type="project" value="UniProtKB-SubCell"/>
</dbReference>
<evidence type="ECO:0000313" key="11">
    <source>
        <dbReference type="Proteomes" id="UP000322080"/>
    </source>
</evidence>
<feature type="domain" description="TRAP C4-dicarboxylate transport system permease DctM subunit" evidence="9">
    <location>
        <begin position="14"/>
        <end position="509"/>
    </location>
</feature>
<keyword evidence="11" id="KW-1185">Reference proteome</keyword>
<feature type="transmembrane region" description="Helical" evidence="8">
    <location>
        <begin position="446"/>
        <end position="472"/>
    </location>
</feature>
<dbReference type="AlphaFoldDB" id="A0A5D0RMI6"/>
<dbReference type="InterPro" id="IPR010656">
    <property type="entry name" value="DctM"/>
</dbReference>
<feature type="transmembrane region" description="Helical" evidence="8">
    <location>
        <begin position="198"/>
        <end position="221"/>
    </location>
</feature>
<feature type="transmembrane region" description="Helical" evidence="8">
    <location>
        <begin position="325"/>
        <end position="350"/>
    </location>
</feature>
<feature type="transmembrane region" description="Helical" evidence="8">
    <location>
        <begin position="242"/>
        <end position="264"/>
    </location>
</feature>
<dbReference type="RefSeq" id="WP_148376928.1">
    <property type="nucleotide sequence ID" value="NZ_VSIY01000004.1"/>
</dbReference>
<dbReference type="GO" id="GO:0022857">
    <property type="term" value="F:transmembrane transporter activity"/>
    <property type="evidence" value="ECO:0007669"/>
    <property type="project" value="UniProtKB-UniRule"/>
</dbReference>
<feature type="transmembrane region" description="Helical" evidence="8">
    <location>
        <begin position="6"/>
        <end position="28"/>
    </location>
</feature>
<feature type="transmembrane region" description="Helical" evidence="8">
    <location>
        <begin position="362"/>
        <end position="383"/>
    </location>
</feature>
<dbReference type="Proteomes" id="UP000322080">
    <property type="component" value="Unassembled WGS sequence"/>
</dbReference>
<dbReference type="Pfam" id="PF06808">
    <property type="entry name" value="DctM"/>
    <property type="match status" value="1"/>
</dbReference>
<comment type="function">
    <text evidence="7">Part of the tripartite ATP-independent periplasmic (TRAP) transport system.</text>
</comment>
<organism evidence="10 11">
    <name type="scientific">Maritimibacter fusiformis</name>
    <dbReference type="NCBI Taxonomy" id="2603819"/>
    <lineage>
        <taxon>Bacteria</taxon>
        <taxon>Pseudomonadati</taxon>
        <taxon>Pseudomonadota</taxon>
        <taxon>Alphaproteobacteria</taxon>
        <taxon>Rhodobacterales</taxon>
        <taxon>Roseobacteraceae</taxon>
        <taxon>Maritimibacter</taxon>
    </lineage>
</organism>
<evidence type="ECO:0000313" key="10">
    <source>
        <dbReference type="EMBL" id="TYB82166.1"/>
    </source>
</evidence>
<evidence type="ECO:0000256" key="7">
    <source>
        <dbReference type="RuleBase" id="RU369079"/>
    </source>
</evidence>
<evidence type="ECO:0000256" key="4">
    <source>
        <dbReference type="ARBA" id="ARBA00022692"/>
    </source>
</evidence>
<gene>
    <name evidence="10" type="ORF">FVF75_05395</name>
</gene>
<feature type="transmembrane region" description="Helical" evidence="8">
    <location>
        <begin position="104"/>
        <end position="129"/>
    </location>
</feature>
<feature type="transmembrane region" description="Helical" evidence="8">
    <location>
        <begin position="403"/>
        <end position="434"/>
    </location>
</feature>
<protein>
    <submittedName>
        <fullName evidence="10">TRAP transporter large permease subunit</fullName>
    </submittedName>
</protein>
<sequence>MTIELFWIVVLGVGLLAGILSGLPMMLVIAGVPTLIALASSLFGHFDLVYFQAVPQRVFGVMENRLLIAVPLFVLVGVLLDRSKQAERMLTSINRLLGGTQSGLALSVIVVSTLIAASTGIIGATIVMLGTISLPTLLRAGVDEKTSSGLICACGTLGQIIPPSIILILLGDQVSNAYIEAQQNAGNFAPDPVTVGDLFAGAMLPGLLLVGLYALYVLVRLRPGAGGAVPKPANDPIRIGEVVAGILPTLALIVAVLGSILMGFATPTEAAGVGVAGAILVAAAQSSRRHKRIALATAAFALALLGASAAGFLRVDFTSGQLDFSLGTLVTVGLLVALGAGLLTAAIALVRNGVLIGAIAETIYVSGMIFGIIIAASVLSLVFRGYGGDEMVADLMHTVPGGAYGMLVATMLVVFLLGFILEFVEIIFIIIPIVGPVILQGDISPVWFAVLFAMNLQTSFLTPPFGFALFYFRSVAPPGLSTGTIYRSIIPFVAIQIVAIGILAMFPALATWLPSVVF</sequence>
<dbReference type="InterPro" id="IPR004681">
    <property type="entry name" value="TRAP_DctM"/>
</dbReference>
<comment type="caution">
    <text evidence="10">The sequence shown here is derived from an EMBL/GenBank/DDBJ whole genome shotgun (WGS) entry which is preliminary data.</text>
</comment>
<dbReference type="PANTHER" id="PTHR33362:SF7">
    <property type="entry name" value="SLL1103 PROTEIN"/>
    <property type="match status" value="1"/>
</dbReference>
<dbReference type="PANTHER" id="PTHR33362">
    <property type="entry name" value="SIALIC ACID TRAP TRANSPORTER PERMEASE PROTEIN SIAT-RELATED"/>
    <property type="match status" value="1"/>
</dbReference>
<keyword evidence="2" id="KW-1003">Cell membrane</keyword>
<accession>A0A5D0RMI6</accession>
<keyword evidence="4 8" id="KW-0812">Transmembrane</keyword>
<proteinExistence type="predicted"/>
<keyword evidence="5 8" id="KW-1133">Transmembrane helix</keyword>